<feature type="region of interest" description="Disordered" evidence="1">
    <location>
        <begin position="1"/>
        <end position="84"/>
    </location>
</feature>
<reference evidence="2 3" key="1">
    <citation type="journal article" date="2018" name="Mol. Plant">
        <title>The genome of Artemisia annua provides insight into the evolution of Asteraceae family and artemisinin biosynthesis.</title>
        <authorList>
            <person name="Shen Q."/>
            <person name="Zhang L."/>
            <person name="Liao Z."/>
            <person name="Wang S."/>
            <person name="Yan T."/>
            <person name="Shi P."/>
            <person name="Liu M."/>
            <person name="Fu X."/>
            <person name="Pan Q."/>
            <person name="Wang Y."/>
            <person name="Lv Z."/>
            <person name="Lu X."/>
            <person name="Zhang F."/>
            <person name="Jiang W."/>
            <person name="Ma Y."/>
            <person name="Chen M."/>
            <person name="Hao X."/>
            <person name="Li L."/>
            <person name="Tang Y."/>
            <person name="Lv G."/>
            <person name="Zhou Y."/>
            <person name="Sun X."/>
            <person name="Brodelius P.E."/>
            <person name="Rose J.K.C."/>
            <person name="Tang K."/>
        </authorList>
    </citation>
    <scope>NUCLEOTIDE SEQUENCE [LARGE SCALE GENOMIC DNA]</scope>
    <source>
        <strain evidence="3">cv. Huhao1</strain>
        <tissue evidence="2">Leaf</tissue>
    </source>
</reference>
<evidence type="ECO:0000313" key="3">
    <source>
        <dbReference type="Proteomes" id="UP000245207"/>
    </source>
</evidence>
<evidence type="ECO:0000256" key="1">
    <source>
        <dbReference type="SAM" id="MobiDB-lite"/>
    </source>
</evidence>
<dbReference type="EMBL" id="PKPP01002769">
    <property type="protein sequence ID" value="PWA73228.1"/>
    <property type="molecule type" value="Genomic_DNA"/>
</dbReference>
<organism evidence="2 3">
    <name type="scientific">Artemisia annua</name>
    <name type="common">Sweet wormwood</name>
    <dbReference type="NCBI Taxonomy" id="35608"/>
    <lineage>
        <taxon>Eukaryota</taxon>
        <taxon>Viridiplantae</taxon>
        <taxon>Streptophyta</taxon>
        <taxon>Embryophyta</taxon>
        <taxon>Tracheophyta</taxon>
        <taxon>Spermatophyta</taxon>
        <taxon>Magnoliopsida</taxon>
        <taxon>eudicotyledons</taxon>
        <taxon>Gunneridae</taxon>
        <taxon>Pentapetalae</taxon>
        <taxon>asterids</taxon>
        <taxon>campanulids</taxon>
        <taxon>Asterales</taxon>
        <taxon>Asteraceae</taxon>
        <taxon>Asteroideae</taxon>
        <taxon>Anthemideae</taxon>
        <taxon>Artemisiinae</taxon>
        <taxon>Artemisia</taxon>
    </lineage>
</organism>
<dbReference type="STRING" id="35608.A0A2U1NIB7"/>
<dbReference type="AlphaFoldDB" id="A0A2U1NIB7"/>
<feature type="compositionally biased region" description="Basic and acidic residues" evidence="1">
    <location>
        <begin position="26"/>
        <end position="70"/>
    </location>
</feature>
<protein>
    <submittedName>
        <fullName evidence="2">Uncharacterized protein</fullName>
    </submittedName>
</protein>
<comment type="caution">
    <text evidence="2">The sequence shown here is derived from an EMBL/GenBank/DDBJ whole genome shotgun (WGS) entry which is preliminary data.</text>
</comment>
<evidence type="ECO:0000313" key="2">
    <source>
        <dbReference type="EMBL" id="PWA73228.1"/>
    </source>
</evidence>
<sequence length="184" mass="20718">MVGHKQNNYKQNYRPKRSGEVATQSTKDESSKMEKDKVNDGRTGNEKGKSKMIDEETVNAEHSKDTKDKSTNGSPSCGKKKTSIGVIGNNRYSVLNTLGDGEELKPNIEERKLVDSVLETNGDPTVNEWESWNDEMKRYYKDKKELIVADKNLENEEDVVQDLSSNGDSMIRNEVEGVCSHTLN</sequence>
<dbReference type="Proteomes" id="UP000245207">
    <property type="component" value="Unassembled WGS sequence"/>
</dbReference>
<keyword evidence="3" id="KW-1185">Reference proteome</keyword>
<accession>A0A2U1NIB7</accession>
<feature type="compositionally biased region" description="Polar residues" evidence="1">
    <location>
        <begin position="1"/>
        <end position="11"/>
    </location>
</feature>
<proteinExistence type="predicted"/>
<gene>
    <name evidence="2" type="ORF">CTI12_AA167540</name>
</gene>
<name>A0A2U1NIB7_ARTAN</name>